<dbReference type="PANTHER" id="PTHR43794:SF11">
    <property type="entry name" value="AMIDOHYDROLASE-RELATED DOMAIN-CONTAINING PROTEIN"/>
    <property type="match status" value="1"/>
</dbReference>
<gene>
    <name evidence="3" type="ORF">UFOPK2602_00490</name>
    <name evidence="4" type="ORF">UFOPK2806_01924</name>
    <name evidence="5" type="ORF">UFOPK3417_00183</name>
    <name evidence="6" type="ORF">UFOPK4306_01511</name>
</gene>
<dbReference type="SUPFAM" id="SSF51338">
    <property type="entry name" value="Composite domain of metallo-dependent hydrolases"/>
    <property type="match status" value="1"/>
</dbReference>
<evidence type="ECO:0000313" key="3">
    <source>
        <dbReference type="EMBL" id="CAB4699227.1"/>
    </source>
</evidence>
<evidence type="ECO:0000256" key="1">
    <source>
        <dbReference type="ARBA" id="ARBA00022801"/>
    </source>
</evidence>
<protein>
    <submittedName>
        <fullName evidence="5">Unannotated protein</fullName>
    </submittedName>
</protein>
<evidence type="ECO:0000259" key="2">
    <source>
        <dbReference type="Pfam" id="PF01979"/>
    </source>
</evidence>
<dbReference type="EMBL" id="CAEZYY010000032">
    <property type="protein sequence ID" value="CAB4764297.1"/>
    <property type="molecule type" value="Genomic_DNA"/>
</dbReference>
<dbReference type="Gene3D" id="2.30.40.10">
    <property type="entry name" value="Urease, subunit C, domain 1"/>
    <property type="match status" value="1"/>
</dbReference>
<dbReference type="PANTHER" id="PTHR43794">
    <property type="entry name" value="AMINOHYDROLASE SSNA-RELATED"/>
    <property type="match status" value="1"/>
</dbReference>
<dbReference type="EMBL" id="CAFBLR010000008">
    <property type="protein sequence ID" value="CAB4860279.1"/>
    <property type="molecule type" value="Genomic_DNA"/>
</dbReference>
<name>A0A6J7CW33_9ZZZZ</name>
<dbReference type="Gene3D" id="3.20.20.140">
    <property type="entry name" value="Metal-dependent hydrolases"/>
    <property type="match status" value="1"/>
</dbReference>
<keyword evidence="1" id="KW-0378">Hydrolase</keyword>
<dbReference type="SUPFAM" id="SSF51556">
    <property type="entry name" value="Metallo-dependent hydrolases"/>
    <property type="match status" value="1"/>
</dbReference>
<dbReference type="EMBL" id="CAFBQP010000056">
    <property type="protein sequence ID" value="CAB5065074.1"/>
    <property type="molecule type" value="Genomic_DNA"/>
</dbReference>
<dbReference type="InterPro" id="IPR050287">
    <property type="entry name" value="MTA/SAH_deaminase"/>
</dbReference>
<accession>A0A6J7CW33</accession>
<proteinExistence type="predicted"/>
<dbReference type="InterPro" id="IPR006680">
    <property type="entry name" value="Amidohydro-rel"/>
</dbReference>
<sequence>MSIITADWVIAEPGETPLRDFAVRVEGNRITHVEDSSRLRADFPNDEVVDGSGCVLAPGFVNTHAHLYGVLAHGIPLVQAPSGFWPFLEDFWWPRVEDALDHDMVLAATHWVGAEMLRTGTTCFYDILEAPNALSGILVRQAETVRSLGLRGILSFEATQRVSVANGQAGLEENLHMIDAGRAGGPDALVQGLMCIHTTFTCPPPFIEQAFALAEQHEVLMHAHVNEGTHEGILCAERYGKRTLELYDDLRVAGPRMMASQCVQLSDRERDIIAERGVRVTHMPLSNCEVGGGIAPVPELLTAGVVLGLGSDGYLNDMFSVMRGAFMLHKARLLNPQVMPAGVVFRLATAGGAEALGLGDRIGRLSPGYRADLQLIDASFPTPATAHNLYDQLVLWRSGTDVRDVMVDGSWRVRDHLVTGFDTAAARAHVGEQALRLWNRS</sequence>
<feature type="domain" description="Amidohydrolase-related" evidence="2">
    <location>
        <begin position="56"/>
        <end position="411"/>
    </location>
</feature>
<evidence type="ECO:0000313" key="5">
    <source>
        <dbReference type="EMBL" id="CAB4860279.1"/>
    </source>
</evidence>
<evidence type="ECO:0000313" key="4">
    <source>
        <dbReference type="EMBL" id="CAB4764297.1"/>
    </source>
</evidence>
<reference evidence="5" key="1">
    <citation type="submission" date="2020-05" db="EMBL/GenBank/DDBJ databases">
        <authorList>
            <person name="Chiriac C."/>
            <person name="Salcher M."/>
            <person name="Ghai R."/>
            <person name="Kavagutti S V."/>
        </authorList>
    </citation>
    <scope>NUCLEOTIDE SEQUENCE</scope>
</reference>
<dbReference type="EMBL" id="CAEZXX010000022">
    <property type="protein sequence ID" value="CAB4699227.1"/>
    <property type="molecule type" value="Genomic_DNA"/>
</dbReference>
<dbReference type="GO" id="GO:0016810">
    <property type="term" value="F:hydrolase activity, acting on carbon-nitrogen (but not peptide) bonds"/>
    <property type="evidence" value="ECO:0007669"/>
    <property type="project" value="InterPro"/>
</dbReference>
<evidence type="ECO:0000313" key="6">
    <source>
        <dbReference type="EMBL" id="CAB5065074.1"/>
    </source>
</evidence>
<dbReference type="Pfam" id="PF01979">
    <property type="entry name" value="Amidohydro_1"/>
    <property type="match status" value="1"/>
</dbReference>
<dbReference type="InterPro" id="IPR011059">
    <property type="entry name" value="Metal-dep_hydrolase_composite"/>
</dbReference>
<dbReference type="InterPro" id="IPR032466">
    <property type="entry name" value="Metal_Hydrolase"/>
</dbReference>
<dbReference type="AlphaFoldDB" id="A0A6J7CW33"/>
<organism evidence="5">
    <name type="scientific">freshwater metagenome</name>
    <dbReference type="NCBI Taxonomy" id="449393"/>
    <lineage>
        <taxon>unclassified sequences</taxon>
        <taxon>metagenomes</taxon>
        <taxon>ecological metagenomes</taxon>
    </lineage>
</organism>